<dbReference type="PANTHER" id="PTHR11575">
    <property type="entry name" value="5'-NUCLEOTIDASE-RELATED"/>
    <property type="match status" value="1"/>
</dbReference>
<accession>A0A1I2KUK6</accession>
<sequence length="396" mass="42736">MRSDLQQILATTDFHSSFDNAVPLMTHLSAVRPNTLIADCGDFFEGTGYYRLGRGVLERDMLLALYDVVAPGNHGWPHYLESELHRITVCANAYGRDGRRLFRPVDVRSIAGRTVAVTGIIGVQAFNAVPYGQRVGQRVTDPALALRELKRAYGQVDAWVVLSHSGFEEDLRLAEACPFLDIVFAGHCHSDAYGPVRIGGVQVLKGYEQGAGFAQARPSESGWEAGAARFADASSLSLPNTLEAVRARITAIARDLREPIDKVRAPYRHTVLDRRLLLEDIATTVYSETSSAVLLNETALRAVQLHGTLTRGDVLAVEPFGNQLVSVNCPERTATSLVSDLSALAGPMVVVPSPLPSPLNAFITTDYLAGALHLPAVPTGRSLAQSVQQALTGGTR</sequence>
<dbReference type="GO" id="GO:0008253">
    <property type="term" value="F:5'-nucleotidase activity"/>
    <property type="evidence" value="ECO:0007669"/>
    <property type="project" value="TreeGrafter"/>
</dbReference>
<dbReference type="OrthoDB" id="9803927at2"/>
<dbReference type="GO" id="GO:0008768">
    <property type="term" value="F:UDP-sugar diphosphatase activity"/>
    <property type="evidence" value="ECO:0007669"/>
    <property type="project" value="TreeGrafter"/>
</dbReference>
<comment type="similarity">
    <text evidence="1">Belongs to the 5'-nucleotidase family.</text>
</comment>
<keyword evidence="1" id="KW-0378">Hydrolase</keyword>
<dbReference type="GO" id="GO:0000166">
    <property type="term" value="F:nucleotide binding"/>
    <property type="evidence" value="ECO:0007669"/>
    <property type="project" value="UniProtKB-KW"/>
</dbReference>
<evidence type="ECO:0000256" key="1">
    <source>
        <dbReference type="RuleBase" id="RU362119"/>
    </source>
</evidence>
<gene>
    <name evidence="2" type="ORF">SAMN05216251_12529</name>
</gene>
<evidence type="ECO:0000313" key="3">
    <source>
        <dbReference type="Proteomes" id="UP000199323"/>
    </source>
</evidence>
<dbReference type="EMBL" id="FONG01000025">
    <property type="protein sequence ID" value="SFF70694.1"/>
    <property type="molecule type" value="Genomic_DNA"/>
</dbReference>
<organism evidence="2 3">
    <name type="scientific">Actinacidiphila alni</name>
    <dbReference type="NCBI Taxonomy" id="380248"/>
    <lineage>
        <taxon>Bacteria</taxon>
        <taxon>Bacillati</taxon>
        <taxon>Actinomycetota</taxon>
        <taxon>Actinomycetes</taxon>
        <taxon>Kitasatosporales</taxon>
        <taxon>Streptomycetaceae</taxon>
        <taxon>Actinacidiphila</taxon>
    </lineage>
</organism>
<evidence type="ECO:0000313" key="2">
    <source>
        <dbReference type="EMBL" id="SFF70694.1"/>
    </source>
</evidence>
<dbReference type="PANTHER" id="PTHR11575:SF24">
    <property type="entry name" value="5'-NUCLEOTIDASE"/>
    <property type="match status" value="1"/>
</dbReference>
<reference evidence="2 3" key="1">
    <citation type="submission" date="2016-10" db="EMBL/GenBank/DDBJ databases">
        <authorList>
            <person name="de Groot N.N."/>
        </authorList>
    </citation>
    <scope>NUCLEOTIDE SEQUENCE [LARGE SCALE GENOMIC DNA]</scope>
    <source>
        <strain evidence="2 3">CGMCC 4.3510</strain>
    </source>
</reference>
<proteinExistence type="inferred from homology"/>
<dbReference type="PRINTS" id="PR01607">
    <property type="entry name" value="APYRASEFAMLY"/>
</dbReference>
<dbReference type="InterPro" id="IPR006179">
    <property type="entry name" value="5_nucleotidase/apyrase"/>
</dbReference>
<keyword evidence="1" id="KW-0547">Nucleotide-binding</keyword>
<dbReference type="AlphaFoldDB" id="A0A1I2KUK6"/>
<dbReference type="SUPFAM" id="SSF56300">
    <property type="entry name" value="Metallo-dependent phosphatases"/>
    <property type="match status" value="1"/>
</dbReference>
<dbReference type="InterPro" id="IPR029052">
    <property type="entry name" value="Metallo-depent_PP-like"/>
</dbReference>
<protein>
    <submittedName>
        <fullName evidence="2">2',3'-cyclic-nucleotide 2'-phosphodiesterase/5'-or 3'-nucleotidase, 5'-nucleotidase family</fullName>
    </submittedName>
</protein>
<dbReference type="Proteomes" id="UP000199323">
    <property type="component" value="Unassembled WGS sequence"/>
</dbReference>
<dbReference type="STRING" id="380248.SAMN05216251_12529"/>
<keyword evidence="3" id="KW-1185">Reference proteome</keyword>
<dbReference type="InterPro" id="IPR036907">
    <property type="entry name" value="5'-Nucleotdase_C_sf"/>
</dbReference>
<dbReference type="SUPFAM" id="SSF55816">
    <property type="entry name" value="5'-nucleotidase (syn. UDP-sugar hydrolase), C-terminal domain"/>
    <property type="match status" value="1"/>
</dbReference>
<dbReference type="GO" id="GO:0009166">
    <property type="term" value="P:nucleotide catabolic process"/>
    <property type="evidence" value="ECO:0007669"/>
    <property type="project" value="InterPro"/>
</dbReference>
<name>A0A1I2KUK6_9ACTN</name>
<dbReference type="RefSeq" id="WP_093717005.1">
    <property type="nucleotide sequence ID" value="NZ_FONG01000025.1"/>
</dbReference>
<dbReference type="GO" id="GO:0030288">
    <property type="term" value="C:outer membrane-bounded periplasmic space"/>
    <property type="evidence" value="ECO:0007669"/>
    <property type="project" value="TreeGrafter"/>
</dbReference>
<dbReference type="Gene3D" id="3.60.21.10">
    <property type="match status" value="1"/>
</dbReference>